<dbReference type="AlphaFoldDB" id="A0A9P5SL79"/>
<organism evidence="3 4">
    <name type="scientific">Podila minutissima</name>
    <dbReference type="NCBI Taxonomy" id="64525"/>
    <lineage>
        <taxon>Eukaryota</taxon>
        <taxon>Fungi</taxon>
        <taxon>Fungi incertae sedis</taxon>
        <taxon>Mucoromycota</taxon>
        <taxon>Mortierellomycotina</taxon>
        <taxon>Mortierellomycetes</taxon>
        <taxon>Mortierellales</taxon>
        <taxon>Mortierellaceae</taxon>
        <taxon>Podila</taxon>
    </lineage>
</organism>
<gene>
    <name evidence="3" type="ORF">BG006_006717</name>
</gene>
<evidence type="ECO:0000256" key="2">
    <source>
        <dbReference type="SAM" id="Phobius"/>
    </source>
</evidence>
<feature type="transmembrane region" description="Helical" evidence="2">
    <location>
        <begin position="220"/>
        <end position="247"/>
    </location>
</feature>
<dbReference type="EMBL" id="JAAAUY010000405">
    <property type="protein sequence ID" value="KAF9330319.1"/>
    <property type="molecule type" value="Genomic_DNA"/>
</dbReference>
<accession>A0A9P5SL79</accession>
<keyword evidence="2" id="KW-1133">Transmembrane helix</keyword>
<evidence type="ECO:0000313" key="4">
    <source>
        <dbReference type="Proteomes" id="UP000696485"/>
    </source>
</evidence>
<keyword evidence="2" id="KW-0812">Transmembrane</keyword>
<sequence length="448" mass="51146">MFTNPIARLVSLPYATRMLRTLPKRAFSGTARATNSSFFTNNNFAASPLAHRFTANKAAQEPVSSRFFSSSTAPNRFTSPRTSTPFTSSSVFSRTATKTNTPHLQGQAIRTYFKGAQDAADKATSEHLRRGWFRGGWHRHQHRLDHEAHHRQMREYWSRCGSRHHYHHMRHRRRPFIRRMMILSTLFVAIPAVMAFDAPCSTLIMVPLAVGGGLLLTRSLLFFVLPVAIVGGAAAFWVVSMPAVTTVKDLKKILKRNEQGDFVSALNALGPNWTVQAAKPDEWFRWTFPETVSRNSDKPGALDKVDIRVGVFDPKNQSEGKIRMFKFLDRIQDSDEFKKCCSDSKCSKTECVESLQVRRDENHIVIMMEDNGEKIMEQEWAKKYLELGQIVDRAASELEARQPGKRLGEQVVLVHKNKDSFWSRFSPYGDLSLRIPFNRTWVHDLSDE</sequence>
<feature type="region of interest" description="Disordered" evidence="1">
    <location>
        <begin position="67"/>
        <end position="100"/>
    </location>
</feature>
<proteinExistence type="predicted"/>
<feature type="compositionally biased region" description="Low complexity" evidence="1">
    <location>
        <begin position="76"/>
        <end position="95"/>
    </location>
</feature>
<evidence type="ECO:0000256" key="1">
    <source>
        <dbReference type="SAM" id="MobiDB-lite"/>
    </source>
</evidence>
<keyword evidence="4" id="KW-1185">Reference proteome</keyword>
<reference evidence="3" key="1">
    <citation type="journal article" date="2020" name="Fungal Divers.">
        <title>Resolving the Mortierellaceae phylogeny through synthesis of multi-gene phylogenetics and phylogenomics.</title>
        <authorList>
            <person name="Vandepol N."/>
            <person name="Liber J."/>
            <person name="Desiro A."/>
            <person name="Na H."/>
            <person name="Kennedy M."/>
            <person name="Barry K."/>
            <person name="Grigoriev I.V."/>
            <person name="Miller A.N."/>
            <person name="O'Donnell K."/>
            <person name="Stajich J.E."/>
            <person name="Bonito G."/>
        </authorList>
    </citation>
    <scope>NUCLEOTIDE SEQUENCE</scope>
    <source>
        <strain evidence="3">NVP1</strain>
    </source>
</reference>
<feature type="transmembrane region" description="Helical" evidence="2">
    <location>
        <begin position="180"/>
        <end position="208"/>
    </location>
</feature>
<protein>
    <submittedName>
        <fullName evidence="3">Uncharacterized protein</fullName>
    </submittedName>
</protein>
<evidence type="ECO:0000313" key="3">
    <source>
        <dbReference type="EMBL" id="KAF9330319.1"/>
    </source>
</evidence>
<name>A0A9P5SL79_9FUNG</name>
<keyword evidence="2" id="KW-0472">Membrane</keyword>
<comment type="caution">
    <text evidence="3">The sequence shown here is derived from an EMBL/GenBank/DDBJ whole genome shotgun (WGS) entry which is preliminary data.</text>
</comment>
<dbReference type="Proteomes" id="UP000696485">
    <property type="component" value="Unassembled WGS sequence"/>
</dbReference>